<dbReference type="EMBL" id="CAJNOC010003066">
    <property type="protein sequence ID" value="CAF0966068.1"/>
    <property type="molecule type" value="Genomic_DNA"/>
</dbReference>
<evidence type="ECO:0000313" key="3">
    <source>
        <dbReference type="Proteomes" id="UP000663879"/>
    </source>
</evidence>
<dbReference type="OrthoDB" id="8186134at2759"/>
<protein>
    <submittedName>
        <fullName evidence="2">Uncharacterized protein</fullName>
    </submittedName>
</protein>
<dbReference type="AlphaFoldDB" id="A0A814EA94"/>
<dbReference type="SUPFAM" id="SSF50814">
    <property type="entry name" value="Lipocalins"/>
    <property type="match status" value="1"/>
</dbReference>
<dbReference type="Proteomes" id="UP000663879">
    <property type="component" value="Unassembled WGS sequence"/>
</dbReference>
<keyword evidence="1" id="KW-0732">Signal</keyword>
<dbReference type="GO" id="GO:0008289">
    <property type="term" value="F:lipid binding"/>
    <property type="evidence" value="ECO:0007669"/>
    <property type="project" value="UniProtKB-KW"/>
</dbReference>
<dbReference type="Gene3D" id="2.40.128.20">
    <property type="match status" value="1"/>
</dbReference>
<sequence length="203" mass="24059">MKSIEVFILLVLALAVSASNVQIRDKCPKVKPMNGYKIEQLLGNWHLKMMSYITDDQRLDGYCYKNYHSMENADTLRMDIEYFLPNGETFNVTQRRNIDHTRPGVYVTLEERTHYGFLGFSYQKNVTTESTVLYIDDELELRFACTQLDHFWYSEAEYYYYISVKNRNFDSFSKLVPLFQQIKDIPEDLNKLQFLTNDITCKN</sequence>
<keyword evidence="3" id="KW-1185">Reference proteome</keyword>
<reference evidence="2" key="1">
    <citation type="submission" date="2021-02" db="EMBL/GenBank/DDBJ databases">
        <authorList>
            <person name="Nowell W R."/>
        </authorList>
    </citation>
    <scope>NUCLEOTIDE SEQUENCE</scope>
    <source>
        <strain evidence="2">Ploen Becks lab</strain>
    </source>
</reference>
<dbReference type="InterPro" id="IPR012674">
    <property type="entry name" value="Calycin"/>
</dbReference>
<evidence type="ECO:0000313" key="2">
    <source>
        <dbReference type="EMBL" id="CAF0966068.1"/>
    </source>
</evidence>
<gene>
    <name evidence="2" type="ORF">OXX778_LOCUS14673</name>
</gene>
<evidence type="ECO:0000256" key="1">
    <source>
        <dbReference type="SAM" id="SignalP"/>
    </source>
</evidence>
<feature type="signal peptide" evidence="1">
    <location>
        <begin position="1"/>
        <end position="18"/>
    </location>
</feature>
<accession>A0A814EA94</accession>
<feature type="chain" id="PRO_5032997530" evidence="1">
    <location>
        <begin position="19"/>
        <end position="203"/>
    </location>
</feature>
<organism evidence="2 3">
    <name type="scientific">Brachionus calyciflorus</name>
    <dbReference type="NCBI Taxonomy" id="104777"/>
    <lineage>
        <taxon>Eukaryota</taxon>
        <taxon>Metazoa</taxon>
        <taxon>Spiralia</taxon>
        <taxon>Gnathifera</taxon>
        <taxon>Rotifera</taxon>
        <taxon>Eurotatoria</taxon>
        <taxon>Monogononta</taxon>
        <taxon>Pseudotrocha</taxon>
        <taxon>Ploima</taxon>
        <taxon>Brachionidae</taxon>
        <taxon>Brachionus</taxon>
    </lineage>
</organism>
<name>A0A814EA94_9BILA</name>
<proteinExistence type="predicted"/>
<comment type="caution">
    <text evidence="2">The sequence shown here is derived from an EMBL/GenBank/DDBJ whole genome shotgun (WGS) entry which is preliminary data.</text>
</comment>